<dbReference type="EMBL" id="JAKOOW010000002">
    <property type="protein sequence ID" value="MCG6503041.1"/>
    <property type="molecule type" value="Genomic_DNA"/>
</dbReference>
<dbReference type="SUPFAM" id="SSF81901">
    <property type="entry name" value="HCP-like"/>
    <property type="match status" value="1"/>
</dbReference>
<dbReference type="RefSeq" id="WP_238745007.1">
    <property type="nucleotide sequence ID" value="NZ_JAKOOW010000002.1"/>
</dbReference>
<proteinExistence type="predicted"/>
<organism evidence="2 3">
    <name type="scientific">Kingella pumchi</name>
    <dbReference type="NCBI Taxonomy" id="2779506"/>
    <lineage>
        <taxon>Bacteria</taxon>
        <taxon>Pseudomonadati</taxon>
        <taxon>Pseudomonadota</taxon>
        <taxon>Betaproteobacteria</taxon>
        <taxon>Neisseriales</taxon>
        <taxon>Neisseriaceae</taxon>
        <taxon>Kingella</taxon>
    </lineage>
</organism>
<feature type="signal peptide" evidence="1">
    <location>
        <begin position="1"/>
        <end position="17"/>
    </location>
</feature>
<dbReference type="InterPro" id="IPR006597">
    <property type="entry name" value="Sel1-like"/>
</dbReference>
<accession>A0ABS9NJT3</accession>
<comment type="caution">
    <text evidence="2">The sequence shown here is derived from an EMBL/GenBank/DDBJ whole genome shotgun (WGS) entry which is preliminary data.</text>
</comment>
<dbReference type="PROSITE" id="PS51257">
    <property type="entry name" value="PROKAR_LIPOPROTEIN"/>
    <property type="match status" value="1"/>
</dbReference>
<evidence type="ECO:0000313" key="2">
    <source>
        <dbReference type="EMBL" id="MCG6503041.1"/>
    </source>
</evidence>
<reference evidence="2 3" key="1">
    <citation type="submission" date="2022-02" db="EMBL/GenBank/DDBJ databases">
        <title>Genome sequence data of Kingella unionensis sp. nov. strain CICC 24913 (CCUG 75125).</title>
        <authorList>
            <person name="Xiao M."/>
        </authorList>
    </citation>
    <scope>NUCLEOTIDE SEQUENCE [LARGE SCALE GENOMIC DNA]</scope>
    <source>
        <strain evidence="2 3">CICC 24913</strain>
    </source>
</reference>
<keyword evidence="1" id="KW-0732">Signal</keyword>
<dbReference type="PANTHER" id="PTHR11102">
    <property type="entry name" value="SEL-1-LIKE PROTEIN"/>
    <property type="match status" value="1"/>
</dbReference>
<protein>
    <submittedName>
        <fullName evidence="2">Sel1 repeat family protein</fullName>
    </submittedName>
</protein>
<keyword evidence="3" id="KW-1185">Reference proteome</keyword>
<dbReference type="InterPro" id="IPR011990">
    <property type="entry name" value="TPR-like_helical_dom_sf"/>
</dbReference>
<feature type="chain" id="PRO_5046073469" evidence="1">
    <location>
        <begin position="18"/>
        <end position="205"/>
    </location>
</feature>
<dbReference type="PANTHER" id="PTHR11102:SF160">
    <property type="entry name" value="ERAD-ASSOCIATED E3 UBIQUITIN-PROTEIN LIGASE COMPONENT HRD3"/>
    <property type="match status" value="1"/>
</dbReference>
<dbReference type="SMART" id="SM00671">
    <property type="entry name" value="SEL1"/>
    <property type="match status" value="4"/>
</dbReference>
<name>A0ABS9NJT3_9NEIS</name>
<evidence type="ECO:0000256" key="1">
    <source>
        <dbReference type="SAM" id="SignalP"/>
    </source>
</evidence>
<dbReference type="Gene3D" id="1.25.40.10">
    <property type="entry name" value="Tetratricopeptide repeat domain"/>
    <property type="match status" value="1"/>
</dbReference>
<evidence type="ECO:0000313" key="3">
    <source>
        <dbReference type="Proteomes" id="UP001298424"/>
    </source>
</evidence>
<dbReference type="Pfam" id="PF08238">
    <property type="entry name" value="Sel1"/>
    <property type="match status" value="4"/>
</dbReference>
<sequence>MTRIPSIALAALLVACAAPDSAPQDASAKAQTSSRREQSHALFKQGLNHYRGNNYPAALPLFQQAAALGDARAEGYLGRIYLSNYAQKNHEQAFIHFKAAAEQGDTASEFWLAACYDNGAGTAPDPVRAMRWYRAASRHGDETAALAKLAIGRIYEQGRGTAPDRAAAAEWYQKAMEATDDNSIKAQAQAALDRLNAAAAKQPEK</sequence>
<dbReference type="InterPro" id="IPR050767">
    <property type="entry name" value="Sel1_AlgK"/>
</dbReference>
<dbReference type="Proteomes" id="UP001298424">
    <property type="component" value="Unassembled WGS sequence"/>
</dbReference>
<gene>
    <name evidence="2" type="ORF">MB824_00780</name>
</gene>